<evidence type="ECO:0000256" key="6">
    <source>
        <dbReference type="ARBA" id="ARBA00023136"/>
    </source>
</evidence>
<dbReference type="PANTHER" id="PTHR10721">
    <property type="entry name" value="MITOCHONDRIAL IMPORT INNER MEMBRANE TRANSLOCASE SUBUNIT TIM44"/>
    <property type="match status" value="1"/>
</dbReference>
<dbReference type="InterPro" id="IPR032710">
    <property type="entry name" value="NTF2-like_dom_sf"/>
</dbReference>
<evidence type="ECO:0000256" key="1">
    <source>
        <dbReference type="ARBA" id="ARBA00004273"/>
    </source>
</evidence>
<evidence type="ECO:0000256" key="2">
    <source>
        <dbReference type="ARBA" id="ARBA00009597"/>
    </source>
</evidence>
<keyword evidence="6" id="KW-0472">Membrane</keyword>
<dbReference type="Proteomes" id="UP001465755">
    <property type="component" value="Unassembled WGS sequence"/>
</dbReference>
<keyword evidence="10" id="KW-1185">Reference proteome</keyword>
<reference evidence="9 10" key="1">
    <citation type="journal article" date="2024" name="Nat. Commun.">
        <title>Phylogenomics reveals the evolutionary origins of lichenization in chlorophyte algae.</title>
        <authorList>
            <person name="Puginier C."/>
            <person name="Libourel C."/>
            <person name="Otte J."/>
            <person name="Skaloud P."/>
            <person name="Haon M."/>
            <person name="Grisel S."/>
            <person name="Petersen M."/>
            <person name="Berrin J.G."/>
            <person name="Delaux P.M."/>
            <person name="Dal Grande F."/>
            <person name="Keller J."/>
        </authorList>
    </citation>
    <scope>NUCLEOTIDE SEQUENCE [LARGE SCALE GENOMIC DNA]</scope>
    <source>
        <strain evidence="9 10">SAG 2036</strain>
    </source>
</reference>
<dbReference type="InterPro" id="IPR007379">
    <property type="entry name" value="Tim44-like_dom"/>
</dbReference>
<evidence type="ECO:0000256" key="3">
    <source>
        <dbReference type="ARBA" id="ARBA00022792"/>
    </source>
</evidence>
<name>A0AAW1NWR7_9CHLO</name>
<dbReference type="AlphaFoldDB" id="A0AAW1NWR7"/>
<organism evidence="9 10">
    <name type="scientific">Symbiochloris irregularis</name>
    <dbReference type="NCBI Taxonomy" id="706552"/>
    <lineage>
        <taxon>Eukaryota</taxon>
        <taxon>Viridiplantae</taxon>
        <taxon>Chlorophyta</taxon>
        <taxon>core chlorophytes</taxon>
        <taxon>Trebouxiophyceae</taxon>
        <taxon>Trebouxiales</taxon>
        <taxon>Trebouxiaceae</taxon>
        <taxon>Symbiochloris</taxon>
    </lineage>
</organism>
<comment type="subcellular location">
    <subcellularLocation>
        <location evidence="1">Mitochondrion inner membrane</location>
    </subcellularLocation>
</comment>
<dbReference type="GO" id="GO:0005743">
    <property type="term" value="C:mitochondrial inner membrane"/>
    <property type="evidence" value="ECO:0007669"/>
    <property type="project" value="UniProtKB-SubCell"/>
</dbReference>
<protein>
    <recommendedName>
        <fullName evidence="8">Tim44-like domain-containing protein</fullName>
    </recommendedName>
</protein>
<feature type="compositionally biased region" description="Low complexity" evidence="7">
    <location>
        <begin position="156"/>
        <end position="169"/>
    </location>
</feature>
<dbReference type="InterPro" id="IPR039544">
    <property type="entry name" value="Tim44-like"/>
</dbReference>
<accession>A0AAW1NWR7</accession>
<dbReference type="PANTHER" id="PTHR10721:SF1">
    <property type="entry name" value="MITOCHONDRIAL IMPORT INNER MEMBRANE TRANSLOCASE SUBUNIT TIM44"/>
    <property type="match status" value="1"/>
</dbReference>
<dbReference type="GO" id="GO:0051087">
    <property type="term" value="F:protein-folding chaperone binding"/>
    <property type="evidence" value="ECO:0007669"/>
    <property type="project" value="TreeGrafter"/>
</dbReference>
<comment type="similarity">
    <text evidence="2">Belongs to the Tim44 family.</text>
</comment>
<dbReference type="SUPFAM" id="SSF54427">
    <property type="entry name" value="NTF2-like"/>
    <property type="match status" value="1"/>
</dbReference>
<comment type="caution">
    <text evidence="9">The sequence shown here is derived from an EMBL/GenBank/DDBJ whole genome shotgun (WGS) entry which is preliminary data.</text>
</comment>
<evidence type="ECO:0000259" key="8">
    <source>
        <dbReference type="SMART" id="SM00978"/>
    </source>
</evidence>
<dbReference type="EMBL" id="JALJOQ010000106">
    <property type="protein sequence ID" value="KAK9797431.1"/>
    <property type="molecule type" value="Genomic_DNA"/>
</dbReference>
<sequence length="521" mass="57039">MATKLARAGQRLYVLSSSSSSQQHQRQLSFFGEFFKKVKSEASSNEELQKAVQEFKKTGESVRERAKAASKVVGDAASASSEAARAAAQQAQRQAQEVSAAVRERMAQSAQQGLKAGAASRPEASAADPQPEASSSTDPVKGPAASTSQQRDPQPSASEASSSQTQFSTPDPDKAAGGVDAEQASTAGPHTQAEGEQTASTSSAFTDEQQQRQQQQKAESTSSKADSGPRQKVVAAGFLARLQNMASIVGQEVKAAVLPNDGIQSATRAVEVKPRDETEATGSALMAMPKSRVQQQWQDMRDKLAHHPIFQRIASLGNSKVFTKGREMVEDVRERWETSDSAMVQRIQDMTDNMFSETEMAAALREIRSRDPRFDMVLFLQRLKKDVPVVIKGSLEGDVPLLKQHCAPEMVERFSGIFAAQKAQGRFLDSTILDWSDVELVDLKFMEAQPVILVQFTVQQLNCMRDMHGNVVEGDPNSVQRVYYYWALQQDAAAFVGVDGKGYPPRWQLREQVVRAMHNLL</sequence>
<feature type="domain" description="Tim44-like" evidence="8">
    <location>
        <begin position="360"/>
        <end position="514"/>
    </location>
</feature>
<feature type="region of interest" description="Disordered" evidence="7">
    <location>
        <begin position="74"/>
        <end position="230"/>
    </location>
</feature>
<evidence type="ECO:0000256" key="4">
    <source>
        <dbReference type="ARBA" id="ARBA00022946"/>
    </source>
</evidence>
<feature type="compositionally biased region" description="Polar residues" evidence="7">
    <location>
        <begin position="145"/>
        <end position="155"/>
    </location>
</feature>
<feature type="compositionally biased region" description="Low complexity" evidence="7">
    <location>
        <begin position="76"/>
        <end position="101"/>
    </location>
</feature>
<dbReference type="Pfam" id="PF04280">
    <property type="entry name" value="Tim44"/>
    <property type="match status" value="1"/>
</dbReference>
<keyword evidence="3" id="KW-0999">Mitochondrion inner membrane</keyword>
<evidence type="ECO:0000313" key="9">
    <source>
        <dbReference type="EMBL" id="KAK9797431.1"/>
    </source>
</evidence>
<gene>
    <name evidence="9" type="ORF">WJX73_003158</name>
</gene>
<keyword evidence="4" id="KW-0809">Transit peptide</keyword>
<keyword evidence="5" id="KW-0496">Mitochondrion</keyword>
<dbReference type="GO" id="GO:0030150">
    <property type="term" value="P:protein import into mitochondrial matrix"/>
    <property type="evidence" value="ECO:0007669"/>
    <property type="project" value="TreeGrafter"/>
</dbReference>
<evidence type="ECO:0000256" key="7">
    <source>
        <dbReference type="SAM" id="MobiDB-lite"/>
    </source>
</evidence>
<dbReference type="Gene3D" id="3.10.450.240">
    <property type="match status" value="1"/>
</dbReference>
<evidence type="ECO:0000256" key="5">
    <source>
        <dbReference type="ARBA" id="ARBA00023128"/>
    </source>
</evidence>
<proteinExistence type="inferred from homology"/>
<evidence type="ECO:0000313" key="10">
    <source>
        <dbReference type="Proteomes" id="UP001465755"/>
    </source>
</evidence>
<feature type="compositionally biased region" description="Low complexity" evidence="7">
    <location>
        <begin position="116"/>
        <end position="127"/>
    </location>
</feature>
<feature type="compositionally biased region" description="Polar residues" evidence="7">
    <location>
        <begin position="183"/>
        <end position="208"/>
    </location>
</feature>
<dbReference type="SMART" id="SM00978">
    <property type="entry name" value="Tim44"/>
    <property type="match status" value="1"/>
</dbReference>